<evidence type="ECO:0000256" key="4">
    <source>
        <dbReference type="ARBA" id="ARBA00023062"/>
    </source>
</evidence>
<comment type="catalytic activity">
    <reaction evidence="5">
        <text>L-proline + a quinone = (S)-1-pyrroline-5-carboxylate + a quinol + H(+)</text>
        <dbReference type="Rhea" id="RHEA:23784"/>
        <dbReference type="ChEBI" id="CHEBI:15378"/>
        <dbReference type="ChEBI" id="CHEBI:17388"/>
        <dbReference type="ChEBI" id="CHEBI:24646"/>
        <dbReference type="ChEBI" id="CHEBI:60039"/>
        <dbReference type="ChEBI" id="CHEBI:132124"/>
        <dbReference type="EC" id="1.5.5.2"/>
    </reaction>
</comment>
<proteinExistence type="inferred from homology"/>
<reference evidence="7" key="1">
    <citation type="submission" date="2019-06" db="EMBL/GenBank/DDBJ databases">
        <authorList>
            <person name="Zheng W."/>
        </authorList>
    </citation>
    <scope>NUCLEOTIDE SEQUENCE</scope>
    <source>
        <strain evidence="7">QDHG01</strain>
    </source>
</reference>
<dbReference type="OrthoDB" id="5464at2759"/>
<keyword evidence="5" id="KW-0285">Flavoprotein</keyword>
<evidence type="ECO:0000256" key="3">
    <source>
        <dbReference type="ARBA" id="ARBA00023002"/>
    </source>
</evidence>
<dbReference type="GO" id="GO:0005739">
    <property type="term" value="C:mitochondrion"/>
    <property type="evidence" value="ECO:0007669"/>
    <property type="project" value="TreeGrafter"/>
</dbReference>
<keyword evidence="3 5" id="KW-0560">Oxidoreductase</keyword>
<keyword evidence="8" id="KW-1185">Reference proteome</keyword>
<keyword evidence="5" id="KW-0274">FAD</keyword>
<dbReference type="Pfam" id="PF01619">
    <property type="entry name" value="Pro_dh"/>
    <property type="match status" value="1"/>
</dbReference>
<dbReference type="GO" id="GO:0010133">
    <property type="term" value="P:L-proline catabolic process to L-glutamate"/>
    <property type="evidence" value="ECO:0007669"/>
    <property type="project" value="TreeGrafter"/>
</dbReference>
<comment type="similarity">
    <text evidence="1 5">Belongs to the proline oxidase family.</text>
</comment>
<dbReference type="Proteomes" id="UP000785679">
    <property type="component" value="Unassembled WGS sequence"/>
</dbReference>
<comment type="caution">
    <text evidence="7">The sequence shown here is derived from an EMBL/GenBank/DDBJ whole genome shotgun (WGS) entry which is preliminary data.</text>
</comment>
<comment type="cofactor">
    <cofactor evidence="5">
        <name>FAD</name>
        <dbReference type="ChEBI" id="CHEBI:57692"/>
    </cofactor>
</comment>
<evidence type="ECO:0000256" key="1">
    <source>
        <dbReference type="ARBA" id="ARBA00005869"/>
    </source>
</evidence>
<accession>A0A8J8NYV5</accession>
<dbReference type="PANTHER" id="PTHR13914">
    <property type="entry name" value="PROLINE OXIDASE"/>
    <property type="match status" value="1"/>
</dbReference>
<dbReference type="EMBL" id="RRYP01003451">
    <property type="protein sequence ID" value="TNV83788.1"/>
    <property type="molecule type" value="Genomic_DNA"/>
</dbReference>
<evidence type="ECO:0000256" key="5">
    <source>
        <dbReference type="RuleBase" id="RU364054"/>
    </source>
</evidence>
<evidence type="ECO:0000259" key="6">
    <source>
        <dbReference type="Pfam" id="PF01619"/>
    </source>
</evidence>
<dbReference type="PANTHER" id="PTHR13914:SF0">
    <property type="entry name" value="PROLINE DEHYDROGENASE 1, MITOCHONDRIAL"/>
    <property type="match status" value="1"/>
</dbReference>
<name>A0A8J8NYV5_HALGN</name>
<evidence type="ECO:0000313" key="7">
    <source>
        <dbReference type="EMBL" id="TNV83788.1"/>
    </source>
</evidence>
<protein>
    <recommendedName>
        <fullName evidence="2 5">Proline dehydrogenase</fullName>
        <ecNumber evidence="2 5">1.5.5.2</ecNumber>
    </recommendedName>
</protein>
<dbReference type="InterPro" id="IPR002872">
    <property type="entry name" value="Proline_DH_dom"/>
</dbReference>
<keyword evidence="4 5" id="KW-0642">Proline metabolism</keyword>
<dbReference type="InterPro" id="IPR015659">
    <property type="entry name" value="Proline_oxidase"/>
</dbReference>
<evidence type="ECO:0000256" key="2">
    <source>
        <dbReference type="ARBA" id="ARBA00012695"/>
    </source>
</evidence>
<dbReference type="EC" id="1.5.5.2" evidence="2 5"/>
<dbReference type="InterPro" id="IPR029041">
    <property type="entry name" value="FAD-linked_oxidoreductase-like"/>
</dbReference>
<dbReference type="SUPFAM" id="SSF51730">
    <property type="entry name" value="FAD-linked oxidoreductase"/>
    <property type="match status" value="1"/>
</dbReference>
<gene>
    <name evidence="7" type="ORF">FGO68_gene8537</name>
</gene>
<dbReference type="GO" id="GO:0071949">
    <property type="term" value="F:FAD binding"/>
    <property type="evidence" value="ECO:0007669"/>
    <property type="project" value="TreeGrafter"/>
</dbReference>
<sequence>MRAIFASDSTFMLVKKLLIYRMMSSNMFINHALTGMNMAYRVMGKTLTNFIINKTAGEVFTSGETLQSLNADIKVLEQRKIGGVANYVVEGLHEMHEPTIQKVYDDLIDGIKSLTEDNKEGHYAIKLTSMITIGITTRLSKAQGVFLEDILDLWGKEYITAEDIRSGFKKHNISHTEEELSQLAASLKFADNNSDQISRVERYANGHLFPLFSNNPFLKRLQLSLGVTQSDQTIFATFIRRVVDITTLSHQRNCLLYVDAEQSYIQRILDSIAHQLTHKFNRGDKVIIMNGFQQYLKRMERQVPLEIEASKKLGYNLGIKLIRGAYMSEERRLAKEQGYESPIQETIEDTHRNYNKNMALIFANLRPNDKIFLGSHNQESCELAKKLFVQHNLAHKQVNFGQLKAFSDQITGVLSAEGYNVYKYLPYGPTETVMPYLVRRGQESKQVLREQRFQNEYLKAEIKRRLTLGNYA</sequence>
<comment type="function">
    <text evidence="5">Converts proline to delta-1-pyrroline-5-carboxylate.</text>
</comment>
<dbReference type="AlphaFoldDB" id="A0A8J8NYV5"/>
<feature type="domain" description="Proline dehydrogenase" evidence="6">
    <location>
        <begin position="139"/>
        <end position="446"/>
    </location>
</feature>
<organism evidence="7 8">
    <name type="scientific">Halteria grandinella</name>
    <dbReference type="NCBI Taxonomy" id="5974"/>
    <lineage>
        <taxon>Eukaryota</taxon>
        <taxon>Sar</taxon>
        <taxon>Alveolata</taxon>
        <taxon>Ciliophora</taxon>
        <taxon>Intramacronucleata</taxon>
        <taxon>Spirotrichea</taxon>
        <taxon>Stichotrichia</taxon>
        <taxon>Sporadotrichida</taxon>
        <taxon>Halteriidae</taxon>
        <taxon>Halteria</taxon>
    </lineage>
</organism>
<dbReference type="Gene3D" id="3.20.20.220">
    <property type="match status" value="1"/>
</dbReference>
<evidence type="ECO:0000313" key="8">
    <source>
        <dbReference type="Proteomes" id="UP000785679"/>
    </source>
</evidence>
<dbReference type="GO" id="GO:0004657">
    <property type="term" value="F:proline dehydrogenase activity"/>
    <property type="evidence" value="ECO:0007669"/>
    <property type="project" value="UniProtKB-EC"/>
</dbReference>